<accession>A0A7M5WRC7</accession>
<feature type="region of interest" description="Disordered" evidence="1">
    <location>
        <begin position="208"/>
        <end position="237"/>
    </location>
</feature>
<evidence type="ECO:0000313" key="4">
    <source>
        <dbReference type="Proteomes" id="UP000594262"/>
    </source>
</evidence>
<protein>
    <recommendedName>
        <fullName evidence="5">Cnidarian restricted protein</fullName>
    </recommendedName>
</protein>
<evidence type="ECO:0000313" key="3">
    <source>
        <dbReference type="EnsemblMetazoa" id="CLYHEMP005460.1"/>
    </source>
</evidence>
<feature type="compositionally biased region" description="Polar residues" evidence="1">
    <location>
        <begin position="218"/>
        <end position="232"/>
    </location>
</feature>
<proteinExistence type="predicted"/>
<dbReference type="Proteomes" id="UP000594262">
    <property type="component" value="Unplaced"/>
</dbReference>
<keyword evidence="4" id="KW-1185">Reference proteome</keyword>
<sequence>MARWYLLVNTVLVCCFLVDAASIKNRQESTINNNIEQETNRVDTFLTRLTSALAERVRDKLDKHHDLSQTEVKLLRFFVTRLQKGSGDQPQEKRKSKKEILSDDVDLESLLHQGTDLPQTIPVEENKENTAIQTSKSPKLPKTFAIKKPSSKETDAKENQSFDEFIIKLSTALAQRVKDKLSKDHALTQNEVQLLEFFVKQIREKKSLSGREQESQDSEGQSNHESPQTTTTEKPKTFMNNIDLEINNLIQELTEDNHTISYHPNEIAIDPTDLIPRDLHSKELNNAAIKDNKLENIDSKQQDKRAVTTDDSTKNILRDFKNTLNSDASTTKDLDGVDDKILDVVKNYVDSMKQIKKNIDSVSEDNENKMLNDVLSFVTKKKKISRDQREVLSPEEAQKQRQFAQKFWTDLGMNTQADELTDKLENVVKKAVHCVDRPVKDCRRVCIHGDPSNCQNVCVNSTEMDCINI</sequence>
<reference evidence="3" key="1">
    <citation type="submission" date="2021-01" db="UniProtKB">
        <authorList>
            <consortium name="EnsemblMetazoa"/>
        </authorList>
    </citation>
    <scope>IDENTIFICATION</scope>
</reference>
<feature type="region of interest" description="Disordered" evidence="1">
    <location>
        <begin position="124"/>
        <end position="158"/>
    </location>
</feature>
<feature type="chain" id="PRO_5029582896" description="Cnidarian restricted protein" evidence="2">
    <location>
        <begin position="21"/>
        <end position="469"/>
    </location>
</feature>
<organism evidence="3 4">
    <name type="scientific">Clytia hemisphaerica</name>
    <dbReference type="NCBI Taxonomy" id="252671"/>
    <lineage>
        <taxon>Eukaryota</taxon>
        <taxon>Metazoa</taxon>
        <taxon>Cnidaria</taxon>
        <taxon>Hydrozoa</taxon>
        <taxon>Hydroidolina</taxon>
        <taxon>Leptothecata</taxon>
        <taxon>Obeliida</taxon>
        <taxon>Clytiidae</taxon>
        <taxon>Clytia</taxon>
    </lineage>
</organism>
<feature type="signal peptide" evidence="2">
    <location>
        <begin position="1"/>
        <end position="20"/>
    </location>
</feature>
<evidence type="ECO:0000256" key="1">
    <source>
        <dbReference type="SAM" id="MobiDB-lite"/>
    </source>
</evidence>
<keyword evidence="2" id="KW-0732">Signal</keyword>
<dbReference type="EnsemblMetazoa" id="CLYHEMT005460.1">
    <property type="protein sequence ID" value="CLYHEMP005460.1"/>
    <property type="gene ID" value="CLYHEMG005460"/>
</dbReference>
<evidence type="ECO:0000256" key="2">
    <source>
        <dbReference type="SAM" id="SignalP"/>
    </source>
</evidence>
<evidence type="ECO:0008006" key="5">
    <source>
        <dbReference type="Google" id="ProtNLM"/>
    </source>
</evidence>
<name>A0A7M5WRC7_9CNID</name>
<dbReference type="AlphaFoldDB" id="A0A7M5WRC7"/>